<dbReference type="Proteomes" id="UP000663880">
    <property type="component" value="Unassembled WGS sequence"/>
</dbReference>
<gene>
    <name evidence="1" type="ORF">PMACD_LOCUS14338</name>
</gene>
<proteinExistence type="predicted"/>
<evidence type="ECO:0000313" key="1">
    <source>
        <dbReference type="EMBL" id="CAF4936797.1"/>
    </source>
</evidence>
<comment type="caution">
    <text evidence="1">The sequence shown here is derived from an EMBL/GenBank/DDBJ whole genome shotgun (WGS) entry which is preliminary data.</text>
</comment>
<reference evidence="1" key="1">
    <citation type="submission" date="2021-02" db="EMBL/GenBank/DDBJ databases">
        <authorList>
            <person name="Steward A R."/>
        </authorList>
    </citation>
    <scope>NUCLEOTIDE SEQUENCE</scope>
</reference>
<sequence length="70" mass="8222">MSEFITVLEPLKPHSTVWLYTEPGNSEAFSLQHRRAYFGMSKSYTNSVPNLNDEFLFPVIPRSRHLCYDR</sequence>
<organism evidence="1 2">
    <name type="scientific">Pieris macdunnoughi</name>
    <dbReference type="NCBI Taxonomy" id="345717"/>
    <lineage>
        <taxon>Eukaryota</taxon>
        <taxon>Metazoa</taxon>
        <taxon>Ecdysozoa</taxon>
        <taxon>Arthropoda</taxon>
        <taxon>Hexapoda</taxon>
        <taxon>Insecta</taxon>
        <taxon>Pterygota</taxon>
        <taxon>Neoptera</taxon>
        <taxon>Endopterygota</taxon>
        <taxon>Lepidoptera</taxon>
        <taxon>Glossata</taxon>
        <taxon>Ditrysia</taxon>
        <taxon>Papilionoidea</taxon>
        <taxon>Pieridae</taxon>
        <taxon>Pierinae</taxon>
        <taxon>Pieris</taxon>
    </lineage>
</organism>
<evidence type="ECO:0000313" key="2">
    <source>
        <dbReference type="Proteomes" id="UP000663880"/>
    </source>
</evidence>
<name>A0A821X5B8_9NEOP</name>
<dbReference type="EMBL" id="CAJOBZ010000064">
    <property type="protein sequence ID" value="CAF4936797.1"/>
    <property type="molecule type" value="Genomic_DNA"/>
</dbReference>
<keyword evidence="2" id="KW-1185">Reference proteome</keyword>
<accession>A0A821X5B8</accession>
<dbReference type="AlphaFoldDB" id="A0A821X5B8"/>
<protein>
    <submittedName>
        <fullName evidence="1">Uncharacterized protein</fullName>
    </submittedName>
</protein>